<dbReference type="OrthoDB" id="1924260at2759"/>
<dbReference type="EMBL" id="VRMN01000014">
    <property type="protein sequence ID" value="KAA8491380.1"/>
    <property type="molecule type" value="Genomic_DNA"/>
</dbReference>
<organism evidence="5 6">
    <name type="scientific">Porphyridium purpureum</name>
    <name type="common">Red alga</name>
    <name type="synonym">Porphyridium cruentum</name>
    <dbReference type="NCBI Taxonomy" id="35688"/>
    <lineage>
        <taxon>Eukaryota</taxon>
        <taxon>Rhodophyta</taxon>
        <taxon>Bangiophyceae</taxon>
        <taxon>Porphyridiales</taxon>
        <taxon>Porphyridiaceae</taxon>
        <taxon>Porphyridium</taxon>
    </lineage>
</organism>
<dbReference type="SUPFAM" id="SSF48439">
    <property type="entry name" value="Protein prenylyltransferase"/>
    <property type="match status" value="1"/>
</dbReference>
<keyword evidence="4" id="KW-0677">Repeat</keyword>
<comment type="caution">
    <text evidence="5">The sequence shown here is derived from an EMBL/GenBank/DDBJ whole genome shotgun (WGS) entry which is preliminary data.</text>
</comment>
<dbReference type="GO" id="GO:0005737">
    <property type="term" value="C:cytoplasm"/>
    <property type="evidence" value="ECO:0007669"/>
    <property type="project" value="TreeGrafter"/>
</dbReference>
<evidence type="ECO:0000256" key="1">
    <source>
        <dbReference type="ARBA" id="ARBA00006734"/>
    </source>
</evidence>
<dbReference type="Pfam" id="PF01239">
    <property type="entry name" value="PPTA"/>
    <property type="match status" value="1"/>
</dbReference>
<evidence type="ECO:0000256" key="2">
    <source>
        <dbReference type="ARBA" id="ARBA00022602"/>
    </source>
</evidence>
<evidence type="ECO:0000313" key="5">
    <source>
        <dbReference type="EMBL" id="KAA8491380.1"/>
    </source>
</evidence>
<keyword evidence="2" id="KW-0637">Prenyltransferase</keyword>
<evidence type="ECO:0000256" key="3">
    <source>
        <dbReference type="ARBA" id="ARBA00022679"/>
    </source>
</evidence>
<dbReference type="GO" id="GO:0008318">
    <property type="term" value="F:protein prenyltransferase activity"/>
    <property type="evidence" value="ECO:0007669"/>
    <property type="project" value="InterPro"/>
</dbReference>
<dbReference type="PANTHER" id="PTHR11129:SF3">
    <property type="entry name" value="PROTEIN PRENYLTRANSFERASE ALPHA SUBUNIT REPEAT-CONTAINING PROTEIN 1"/>
    <property type="match status" value="1"/>
</dbReference>
<comment type="similarity">
    <text evidence="1">Belongs to the protein prenyltransferase subunit alpha family.</text>
</comment>
<evidence type="ECO:0000256" key="4">
    <source>
        <dbReference type="ARBA" id="ARBA00022737"/>
    </source>
</evidence>
<evidence type="ECO:0000313" key="6">
    <source>
        <dbReference type="Proteomes" id="UP000324585"/>
    </source>
</evidence>
<keyword evidence="3 5" id="KW-0808">Transferase</keyword>
<dbReference type="AlphaFoldDB" id="A0A5J4YKF6"/>
<protein>
    <submittedName>
        <fullName evidence="5">Protein prenyltransferase alpha subunit repeat-containing protein 1</fullName>
    </submittedName>
</protein>
<accession>A0A5J4YKF6</accession>
<name>A0A5J4YKF6_PORPP</name>
<dbReference type="InterPro" id="IPR002088">
    <property type="entry name" value="Prenyl_trans_a"/>
</dbReference>
<reference evidence="6" key="1">
    <citation type="journal article" date="2019" name="Nat. Commun.">
        <title>Expansion of phycobilisome linker gene families in mesophilic red algae.</title>
        <authorList>
            <person name="Lee J."/>
            <person name="Kim D."/>
            <person name="Bhattacharya D."/>
            <person name="Yoon H.S."/>
        </authorList>
    </citation>
    <scope>NUCLEOTIDE SEQUENCE [LARGE SCALE GENOMIC DNA]</scope>
    <source>
        <strain evidence="6">CCMP 1328</strain>
    </source>
</reference>
<proteinExistence type="inferred from homology"/>
<dbReference type="PANTHER" id="PTHR11129">
    <property type="entry name" value="PROTEIN FARNESYLTRANSFERASE ALPHA SUBUNIT/RAB GERANYLGERANYL TRANSFERASE ALPHA SUBUNIT"/>
    <property type="match status" value="1"/>
</dbReference>
<sequence>MQPPSVSPSLPSLPSPRASFHKLLAALDAVPLENAVVGVVVRDSEEAVSVDVRNHAISIDARAVEPMLRFAKRALRESRHNEEPEQQQEEATQLEFTAEQVSRVLLLLVGDYGAAWNARRRRLAELSHEDALALEWAYTAVVIRRFPKSSEAWWHLWYITVRLFASSRHPIPKVAPDKNIVARARALCERICEQSPSNYYAWTFRTRLLVLELEACDGMDSVRECVRRELEYADRWLWMHVSQSCVYHFRRALIELQIKHCWSAAESVNQGVRLVRAEMALAERVQQRYPRAAPQCIETHTVALQRRLSLLLDDDTTVEPVPALN</sequence>
<dbReference type="Proteomes" id="UP000324585">
    <property type="component" value="Unassembled WGS sequence"/>
</dbReference>
<gene>
    <name evidence="5" type="ORF">FVE85_7801</name>
</gene>
<dbReference type="Gene3D" id="1.25.40.120">
    <property type="entry name" value="Protein prenylyltransferase"/>
    <property type="match status" value="1"/>
</dbReference>
<keyword evidence="6" id="KW-1185">Reference proteome</keyword>